<dbReference type="GO" id="GO:0015031">
    <property type="term" value="P:protein transport"/>
    <property type="evidence" value="ECO:0007669"/>
    <property type="project" value="UniProtKB-KW"/>
</dbReference>
<feature type="domain" description="Solute-binding protein family 5" evidence="7">
    <location>
        <begin position="70"/>
        <end position="458"/>
    </location>
</feature>
<dbReference type="Gene3D" id="3.40.190.10">
    <property type="entry name" value="Periplasmic binding protein-like II"/>
    <property type="match status" value="1"/>
</dbReference>
<keyword evidence="5" id="KW-0653">Protein transport</keyword>
<dbReference type="Gene3D" id="3.90.76.10">
    <property type="entry name" value="Dipeptide-binding Protein, Domain 1"/>
    <property type="match status" value="1"/>
</dbReference>
<dbReference type="PROSITE" id="PS01040">
    <property type="entry name" value="SBP_BACTERIAL_5"/>
    <property type="match status" value="1"/>
</dbReference>
<evidence type="ECO:0000313" key="8">
    <source>
        <dbReference type="EMBL" id="POF87858.1"/>
    </source>
</evidence>
<organism evidence="8 9">
    <name type="scientific">Pseudomonas putida</name>
    <name type="common">Arthrobacter siderocapsulatus</name>
    <dbReference type="NCBI Taxonomy" id="303"/>
    <lineage>
        <taxon>Bacteria</taxon>
        <taxon>Pseudomonadati</taxon>
        <taxon>Pseudomonadota</taxon>
        <taxon>Gammaproteobacteria</taxon>
        <taxon>Pseudomonadales</taxon>
        <taxon>Pseudomonadaceae</taxon>
        <taxon>Pseudomonas</taxon>
    </lineage>
</organism>
<dbReference type="Proteomes" id="UP000237194">
    <property type="component" value="Unassembled WGS sequence"/>
</dbReference>
<dbReference type="InterPro" id="IPR039424">
    <property type="entry name" value="SBP_5"/>
</dbReference>
<reference evidence="8 9" key="1">
    <citation type="submission" date="2016-08" db="EMBL/GenBank/DDBJ databases">
        <authorList>
            <person name="Seilhamer J.J."/>
        </authorList>
    </citation>
    <scope>NUCLEOTIDE SEQUENCE [LARGE SCALE GENOMIC DNA]</scope>
    <source>
        <strain evidence="8 9">KT-27</strain>
    </source>
</reference>
<dbReference type="InterPro" id="IPR030678">
    <property type="entry name" value="Peptide/Ni-bd"/>
</dbReference>
<dbReference type="EMBL" id="MIND01000018">
    <property type="protein sequence ID" value="POF87858.1"/>
    <property type="molecule type" value="Genomic_DNA"/>
</dbReference>
<name>A0A2S3WB25_PSEPU</name>
<dbReference type="AlphaFoldDB" id="A0A2S3WB25"/>
<dbReference type="PANTHER" id="PTHR30290">
    <property type="entry name" value="PERIPLASMIC BINDING COMPONENT OF ABC TRANSPORTER"/>
    <property type="match status" value="1"/>
</dbReference>
<evidence type="ECO:0000259" key="7">
    <source>
        <dbReference type="Pfam" id="PF00496"/>
    </source>
</evidence>
<dbReference type="GO" id="GO:0043190">
    <property type="term" value="C:ATP-binding cassette (ABC) transporter complex"/>
    <property type="evidence" value="ECO:0007669"/>
    <property type="project" value="InterPro"/>
</dbReference>
<comment type="similarity">
    <text evidence="1">Belongs to the bacterial solute-binding protein 5 family.</text>
</comment>
<dbReference type="FunFam" id="3.10.105.10:FF:000002">
    <property type="entry name" value="Dipeptide ABC transporter, substrate-binding protein"/>
    <property type="match status" value="1"/>
</dbReference>
<evidence type="ECO:0000256" key="1">
    <source>
        <dbReference type="ARBA" id="ARBA00005695"/>
    </source>
</evidence>
<gene>
    <name evidence="8" type="ORF">BGP80_07735</name>
</gene>
<evidence type="ECO:0000256" key="5">
    <source>
        <dbReference type="ARBA" id="ARBA00022927"/>
    </source>
</evidence>
<dbReference type="Pfam" id="PF00496">
    <property type="entry name" value="SBP_bac_5"/>
    <property type="match status" value="1"/>
</dbReference>
<dbReference type="Gene3D" id="3.10.105.10">
    <property type="entry name" value="Dipeptide-binding Protein, Domain 3"/>
    <property type="match status" value="1"/>
</dbReference>
<dbReference type="InterPro" id="IPR023765">
    <property type="entry name" value="SBP_5_CS"/>
</dbReference>
<keyword evidence="3 6" id="KW-0732">Signal</keyword>
<dbReference type="GO" id="GO:0042938">
    <property type="term" value="P:dipeptide transport"/>
    <property type="evidence" value="ECO:0007669"/>
    <property type="project" value="TreeGrafter"/>
</dbReference>
<keyword evidence="4" id="KW-0571">Peptide transport</keyword>
<evidence type="ECO:0000256" key="3">
    <source>
        <dbReference type="ARBA" id="ARBA00022729"/>
    </source>
</evidence>
<dbReference type="RefSeq" id="WP_103436139.1">
    <property type="nucleotide sequence ID" value="NZ_MIND01000018.1"/>
</dbReference>
<dbReference type="GO" id="GO:1904680">
    <property type="term" value="F:peptide transmembrane transporter activity"/>
    <property type="evidence" value="ECO:0007669"/>
    <property type="project" value="TreeGrafter"/>
</dbReference>
<dbReference type="FunFam" id="3.90.76.10:FF:000002">
    <property type="entry name" value="Dipeptide ABC transporter, substrate-binding protein"/>
    <property type="match status" value="1"/>
</dbReference>
<evidence type="ECO:0000256" key="4">
    <source>
        <dbReference type="ARBA" id="ARBA00022856"/>
    </source>
</evidence>
<dbReference type="InterPro" id="IPR000914">
    <property type="entry name" value="SBP_5_dom"/>
</dbReference>
<dbReference type="FunFam" id="3.40.190.10:FF:000036">
    <property type="entry name" value="Dipeptide ABC transporter, substrate-binding protein"/>
    <property type="match status" value="1"/>
</dbReference>
<dbReference type="PIRSF" id="PIRSF002741">
    <property type="entry name" value="MppA"/>
    <property type="match status" value="1"/>
</dbReference>
<dbReference type="GO" id="GO:0030288">
    <property type="term" value="C:outer membrane-bounded periplasmic space"/>
    <property type="evidence" value="ECO:0007669"/>
    <property type="project" value="TreeGrafter"/>
</dbReference>
<reference evidence="8 9" key="2">
    <citation type="submission" date="2018-03" db="EMBL/GenBank/DDBJ databases">
        <title>Draft genome of Pseudomonas putida strain KT-27.</title>
        <authorList>
            <person name="Yoshizawa S."/>
            <person name="Khan N.H."/>
            <person name="Nishimura M."/>
            <person name="Chiura H.X."/>
            <person name="Ogura Y."/>
            <person name="Hayashi T."/>
            <person name="Kogure K."/>
        </authorList>
    </citation>
    <scope>NUCLEOTIDE SEQUENCE [LARGE SCALE GENOMIC DNA]</scope>
    <source>
        <strain evidence="8 9">KT-27</strain>
    </source>
</reference>
<sequence length="541" mass="60455">MLKHAVIPLLFGAGLLAGAPAAFAASNLVFCSEGSPAGFDPGQYTTGTDFDASAETIFNRLSQFERGSTKVIPGLATSWEVSDDGKTWTFHLREGVKFHTTPYFKPSRDFNADDVLFTFQRMLDKNHPFRKAYPSEFPYFTDMGMDRNIASVEKIDEHSVRFTLNEVDAAFIQNMAMSFASIQSAEYADQLLKQGKPADINQKPIGTGPFVFNKYQKDALIRFKGNKQYWQASEVKLDNLIFAITTDASVRMQKLKRNECQVTLFPRPADIQPLKADKDLKMPDQAGFNLGYIAYNVMDQIKGSNQPNPLAQLKVRQALDMAVNKPQIIESVYQGAGQLAVNALPPTQWSYDSSIKDAPYDPEKAKQLLKEAGIKEGTEITLWAMPVQRPYNPNAKLMAEMLQADWAKVGIKAKIVSYEWGEYIKRSKGGEQGAMLIGWSGDNGDPDNWLGTLYGCDAVDGNNFSKWCYKPYDDLIKQAKATPDQAKRSELYQQAQHILKQQVPITPIAHSTVYQPMRSTVQDFKISPFGLNSFYGVSVAK</sequence>
<dbReference type="CDD" id="cd08493">
    <property type="entry name" value="PBP2_DppA_like"/>
    <property type="match status" value="1"/>
</dbReference>
<feature type="chain" id="PRO_5015634314" evidence="6">
    <location>
        <begin position="25"/>
        <end position="541"/>
    </location>
</feature>
<comment type="caution">
    <text evidence="8">The sequence shown here is derived from an EMBL/GenBank/DDBJ whole genome shotgun (WGS) entry which is preliminary data.</text>
</comment>
<feature type="signal peptide" evidence="6">
    <location>
        <begin position="1"/>
        <end position="24"/>
    </location>
</feature>
<dbReference type="SUPFAM" id="SSF53850">
    <property type="entry name" value="Periplasmic binding protein-like II"/>
    <property type="match status" value="1"/>
</dbReference>
<keyword evidence="2" id="KW-0813">Transport</keyword>
<proteinExistence type="inferred from homology"/>
<evidence type="ECO:0000256" key="6">
    <source>
        <dbReference type="SAM" id="SignalP"/>
    </source>
</evidence>
<evidence type="ECO:0000256" key="2">
    <source>
        <dbReference type="ARBA" id="ARBA00022448"/>
    </source>
</evidence>
<accession>A0A2S3WB25</accession>
<evidence type="ECO:0000313" key="9">
    <source>
        <dbReference type="Proteomes" id="UP000237194"/>
    </source>
</evidence>
<protein>
    <submittedName>
        <fullName evidence="8">Peptide ABC transporter substrate-binding protein</fullName>
    </submittedName>
</protein>
<dbReference type="PANTHER" id="PTHR30290:SF38">
    <property type="entry name" value="D,D-DIPEPTIDE-BINDING PERIPLASMIC PROTEIN DDPA-RELATED"/>
    <property type="match status" value="1"/>
</dbReference>